<dbReference type="HOGENOM" id="CLU_009583_2_5_2"/>
<dbReference type="PANTHER" id="PTHR45947">
    <property type="entry name" value="SULFOQUINOVOSYL TRANSFERASE SQD2"/>
    <property type="match status" value="1"/>
</dbReference>
<feature type="domain" description="Glycosyl transferase family 1" evidence="1">
    <location>
        <begin position="182"/>
        <end position="341"/>
    </location>
</feature>
<dbReference type="KEGG" id="mae:Maeo_0054"/>
<dbReference type="AlphaFoldDB" id="A6UT24"/>
<evidence type="ECO:0000259" key="1">
    <source>
        <dbReference type="Pfam" id="PF00534"/>
    </source>
</evidence>
<dbReference type="CDD" id="cd03801">
    <property type="entry name" value="GT4_PimA-like"/>
    <property type="match status" value="1"/>
</dbReference>
<protein>
    <submittedName>
        <fullName evidence="3">Glycosyl transferase group 1</fullName>
    </submittedName>
</protein>
<reference evidence="3" key="1">
    <citation type="submission" date="2007-06" db="EMBL/GenBank/DDBJ databases">
        <title>Complete sequence of Methanococcus aeolicus Nankai-3.</title>
        <authorList>
            <consortium name="US DOE Joint Genome Institute"/>
            <person name="Copeland A."/>
            <person name="Lucas S."/>
            <person name="Lapidus A."/>
            <person name="Barry K."/>
            <person name="Glavina del Rio T."/>
            <person name="Dalin E."/>
            <person name="Tice H."/>
            <person name="Pitluck S."/>
            <person name="Chain P."/>
            <person name="Malfatti S."/>
            <person name="Shin M."/>
            <person name="Vergez L."/>
            <person name="Schmutz J."/>
            <person name="Larimer F."/>
            <person name="Land M."/>
            <person name="Hauser L."/>
            <person name="Kyrpides N."/>
            <person name="Lykidis A."/>
            <person name="Sieprawska-Lupa M."/>
            <person name="Whitman W.B."/>
            <person name="Richardson P."/>
        </authorList>
    </citation>
    <scope>NUCLEOTIDE SEQUENCE [LARGE SCALE GENOMIC DNA]</scope>
    <source>
        <strain evidence="3">Nankai-3</strain>
    </source>
</reference>
<dbReference type="RefSeq" id="WP_011972778.1">
    <property type="nucleotide sequence ID" value="NC_009635.1"/>
</dbReference>
<name>A6UT24_META3</name>
<dbReference type="EMBL" id="CP000743">
    <property type="protein sequence ID" value="ABR55646.1"/>
    <property type="molecule type" value="Genomic_DNA"/>
</dbReference>
<dbReference type="STRING" id="419665.Maeo_0054"/>
<feature type="domain" description="Glycosyltransferase subfamily 4-like N-terminal" evidence="2">
    <location>
        <begin position="13"/>
        <end position="180"/>
    </location>
</feature>
<dbReference type="CAZy" id="GT4">
    <property type="family name" value="Glycosyltransferase Family 4"/>
</dbReference>
<dbReference type="PANTHER" id="PTHR45947:SF15">
    <property type="entry name" value="TEICHURONIC ACID BIOSYNTHESIS GLYCOSYLTRANSFERASE TUAC-RELATED"/>
    <property type="match status" value="1"/>
</dbReference>
<dbReference type="OrthoDB" id="132546at2157"/>
<dbReference type="GeneID" id="5326791"/>
<evidence type="ECO:0000313" key="3">
    <source>
        <dbReference type="EMBL" id="ABR55646.1"/>
    </source>
</evidence>
<dbReference type="Gene3D" id="3.40.50.2000">
    <property type="entry name" value="Glycogen Phosphorylase B"/>
    <property type="match status" value="2"/>
</dbReference>
<sequence>MKILLPTIYHPFIGGITIHIDNLIKNLNDIDSNYEFYILNYKSDMPNKNTNISQNLDLNITVIDVPYIKKIRGLSYLKQGYKIGKNIIEKHNIDLIHPHYAFPQGVLGAKLSKKYNIPNILTLHGSDVLKLSKNPVGNLFFNYSLNNTDKLICVSNFLKQELPAQHQNKSTVIYNGVDFDLFNTENNKDHNYGIFVGSFVPQKGLNLLVDVIKDIDYNFKFIGDGPLFNSIENKIKNENIGHIELLGRQNPQMVAQYIKNSSFLILPSISEGLGMTIIEAMACGKPVIGTKVGGIPELIKNNYNGFLIEPNNPDELKLRIKFLIDETNGKKLRKELGTNGEIFSKSFDWKNTAKEVHKLYNSFK</sequence>
<dbReference type="GO" id="GO:0016757">
    <property type="term" value="F:glycosyltransferase activity"/>
    <property type="evidence" value="ECO:0007669"/>
    <property type="project" value="InterPro"/>
</dbReference>
<dbReference type="eggNOG" id="arCOG01403">
    <property type="taxonomic scope" value="Archaea"/>
</dbReference>
<organism evidence="3 4">
    <name type="scientific">Methanococcus aeolicus (strain ATCC BAA-1280 / DSM 17508 / OCM 812 / Nankai-3)</name>
    <dbReference type="NCBI Taxonomy" id="419665"/>
    <lineage>
        <taxon>Archaea</taxon>
        <taxon>Methanobacteriati</taxon>
        <taxon>Methanobacteriota</taxon>
        <taxon>Methanomada group</taxon>
        <taxon>Methanococci</taxon>
        <taxon>Methanococcales</taxon>
        <taxon>Methanococcaceae</taxon>
        <taxon>Methanococcus</taxon>
    </lineage>
</organism>
<evidence type="ECO:0000313" key="4">
    <source>
        <dbReference type="Proteomes" id="UP000001106"/>
    </source>
</evidence>
<gene>
    <name evidence="3" type="ordered locus">Maeo_0054</name>
</gene>
<dbReference type="SUPFAM" id="SSF53756">
    <property type="entry name" value="UDP-Glycosyltransferase/glycogen phosphorylase"/>
    <property type="match status" value="1"/>
</dbReference>
<dbReference type="InterPro" id="IPR028098">
    <property type="entry name" value="Glyco_trans_4-like_N"/>
</dbReference>
<dbReference type="Pfam" id="PF00534">
    <property type="entry name" value="Glycos_transf_1"/>
    <property type="match status" value="1"/>
</dbReference>
<dbReference type="Proteomes" id="UP000001106">
    <property type="component" value="Chromosome"/>
</dbReference>
<accession>A6UT24</accession>
<dbReference type="Pfam" id="PF13439">
    <property type="entry name" value="Glyco_transf_4"/>
    <property type="match status" value="1"/>
</dbReference>
<keyword evidence="3" id="KW-0808">Transferase</keyword>
<proteinExistence type="predicted"/>
<dbReference type="InterPro" id="IPR050194">
    <property type="entry name" value="Glycosyltransferase_grp1"/>
</dbReference>
<dbReference type="InterPro" id="IPR001296">
    <property type="entry name" value="Glyco_trans_1"/>
</dbReference>
<keyword evidence="4" id="KW-1185">Reference proteome</keyword>
<evidence type="ECO:0000259" key="2">
    <source>
        <dbReference type="Pfam" id="PF13439"/>
    </source>
</evidence>